<organism evidence="4 5">
    <name type="scientific">Paraphaeosphaeria minitans</name>
    <dbReference type="NCBI Taxonomy" id="565426"/>
    <lineage>
        <taxon>Eukaryota</taxon>
        <taxon>Fungi</taxon>
        <taxon>Dikarya</taxon>
        <taxon>Ascomycota</taxon>
        <taxon>Pezizomycotina</taxon>
        <taxon>Dothideomycetes</taxon>
        <taxon>Pleosporomycetidae</taxon>
        <taxon>Pleosporales</taxon>
        <taxon>Massarineae</taxon>
        <taxon>Didymosphaeriaceae</taxon>
        <taxon>Paraphaeosphaeria</taxon>
    </lineage>
</organism>
<dbReference type="SMART" id="SM00554">
    <property type="entry name" value="FAS1"/>
    <property type="match status" value="2"/>
</dbReference>
<protein>
    <submittedName>
        <fullName evidence="4">Fasciclin-like arabinogalactan protein-like protein 7</fullName>
    </submittedName>
</protein>
<keyword evidence="5" id="KW-1185">Reference proteome</keyword>
<evidence type="ECO:0000313" key="4">
    <source>
        <dbReference type="EMBL" id="KAF9738345.1"/>
    </source>
</evidence>
<dbReference type="GO" id="GO:0016236">
    <property type="term" value="P:macroautophagy"/>
    <property type="evidence" value="ECO:0007669"/>
    <property type="project" value="TreeGrafter"/>
</dbReference>
<name>A0A9P6GNR2_9PLEO</name>
<dbReference type="InterPro" id="IPR036378">
    <property type="entry name" value="FAS1_dom_sf"/>
</dbReference>
<comment type="caution">
    <text evidence="4">The sequence shown here is derived from an EMBL/GenBank/DDBJ whole genome shotgun (WGS) entry which is preliminary data.</text>
</comment>
<dbReference type="AlphaFoldDB" id="A0A9P6GNR2"/>
<dbReference type="PANTHER" id="PTHR10900">
    <property type="entry name" value="PERIOSTIN-RELATED"/>
    <property type="match status" value="1"/>
</dbReference>
<dbReference type="Pfam" id="PF02469">
    <property type="entry name" value="Fasciclin"/>
    <property type="match status" value="2"/>
</dbReference>
<evidence type="ECO:0000313" key="5">
    <source>
        <dbReference type="Proteomes" id="UP000756921"/>
    </source>
</evidence>
<evidence type="ECO:0000259" key="3">
    <source>
        <dbReference type="PROSITE" id="PS50213"/>
    </source>
</evidence>
<feature type="chain" id="PRO_5040420398" evidence="2">
    <location>
        <begin position="17"/>
        <end position="359"/>
    </location>
</feature>
<feature type="region of interest" description="Disordered" evidence="1">
    <location>
        <begin position="310"/>
        <end position="332"/>
    </location>
</feature>
<proteinExistence type="predicted"/>
<dbReference type="EMBL" id="WJXW01000003">
    <property type="protein sequence ID" value="KAF9738345.1"/>
    <property type="molecule type" value="Genomic_DNA"/>
</dbReference>
<reference evidence="4" key="1">
    <citation type="journal article" date="2020" name="Mol. Plant Microbe Interact.">
        <title>Genome Sequence of the Biocontrol Agent Coniothyrium minitans strain Conio (IMI 134523).</title>
        <authorList>
            <person name="Patel D."/>
            <person name="Shittu T.A."/>
            <person name="Baroncelli R."/>
            <person name="Muthumeenakshi S."/>
            <person name="Osborne T.H."/>
            <person name="Janganan T.K."/>
            <person name="Sreenivasaprasad S."/>
        </authorList>
    </citation>
    <scope>NUCLEOTIDE SEQUENCE</scope>
    <source>
        <strain evidence="4">Conio</strain>
    </source>
</reference>
<dbReference type="PANTHER" id="PTHR10900:SF77">
    <property type="entry name" value="FI19380P1"/>
    <property type="match status" value="1"/>
</dbReference>
<dbReference type="GO" id="GO:0000329">
    <property type="term" value="C:fungal-type vacuole membrane"/>
    <property type="evidence" value="ECO:0007669"/>
    <property type="project" value="TreeGrafter"/>
</dbReference>
<dbReference type="Proteomes" id="UP000756921">
    <property type="component" value="Unassembled WGS sequence"/>
</dbReference>
<dbReference type="InterPro" id="IPR050904">
    <property type="entry name" value="Adhesion/Biosynth-related"/>
</dbReference>
<dbReference type="SUPFAM" id="SSF82153">
    <property type="entry name" value="FAS1 domain"/>
    <property type="match status" value="2"/>
</dbReference>
<accession>A0A9P6GNR2</accession>
<evidence type="ECO:0000256" key="2">
    <source>
        <dbReference type="SAM" id="SignalP"/>
    </source>
</evidence>
<dbReference type="OrthoDB" id="286301at2759"/>
<keyword evidence="2" id="KW-0732">Signal</keyword>
<sequence>MKTLLALAAYISAVLAQAPSLTDLIGSQPDLSTLGTALSSFPDLVAVLGSLSNITILAPIDSAFEALLAGNASLESTALSSNNTNAVQALLTYHVLNGTYVSSDFSETPAFAHTLLTASGQKESLTYVTGGQNVGFQLIGGNATIVSGELKGTNVIEADIQAANGVVVHKIDSVLTIPRNASTTLTAQTDVEVTSILSALTTANLVETIDTITDLTIFVPNDDAFDAIASTLANASVEAITNILTYHAVAGAVVFSSDITNTTVKTVNGAELTLAVGTGGNVFIDNAKVVLPNIILKNGVAHIIDSVLNPESETSTPGNGTSTSAPVPSPTMSEFPGAAAKVQGAMGAAVIGFAVAMML</sequence>
<gene>
    <name evidence="4" type="ORF">PMIN01_03628</name>
</gene>
<dbReference type="Gene3D" id="2.30.180.10">
    <property type="entry name" value="FAS1 domain"/>
    <property type="match status" value="2"/>
</dbReference>
<dbReference type="InterPro" id="IPR000782">
    <property type="entry name" value="FAS1_domain"/>
</dbReference>
<feature type="domain" description="FAS1" evidence="3">
    <location>
        <begin position="18"/>
        <end position="175"/>
    </location>
</feature>
<dbReference type="PROSITE" id="PS50213">
    <property type="entry name" value="FAS1"/>
    <property type="match status" value="2"/>
</dbReference>
<feature type="signal peptide" evidence="2">
    <location>
        <begin position="1"/>
        <end position="16"/>
    </location>
</feature>
<feature type="domain" description="FAS1" evidence="3">
    <location>
        <begin position="180"/>
        <end position="308"/>
    </location>
</feature>
<evidence type="ECO:0000256" key="1">
    <source>
        <dbReference type="SAM" id="MobiDB-lite"/>
    </source>
</evidence>